<keyword evidence="2" id="KW-0224">Dipeptidase</keyword>
<dbReference type="EC" id="3.4.13.19" evidence="2"/>
<keyword evidence="2" id="KW-0378">Hydrolase</keyword>
<protein>
    <submittedName>
        <fullName evidence="2">Dipeptidase</fullName>
        <ecNumber evidence="2">3.4.13.19</ecNumber>
    </submittedName>
</protein>
<accession>A0AAD8YCW4</accession>
<comment type="caution">
    <text evidence="2">The sequence shown here is derived from an EMBL/GenBank/DDBJ whole genome shotgun (WGS) entry which is preliminary data.</text>
</comment>
<dbReference type="InterPro" id="IPR005322">
    <property type="entry name" value="Peptidase_C69"/>
</dbReference>
<evidence type="ECO:0000256" key="1">
    <source>
        <dbReference type="ARBA" id="ARBA00005705"/>
    </source>
</evidence>
<dbReference type="Gene3D" id="3.60.60.10">
    <property type="entry name" value="Penicillin V Acylase, Chain A"/>
    <property type="match status" value="1"/>
</dbReference>
<proteinExistence type="inferred from homology"/>
<dbReference type="AlphaFoldDB" id="A0AAD8YCW4"/>
<dbReference type="GO" id="GO:0006508">
    <property type="term" value="P:proteolysis"/>
    <property type="evidence" value="ECO:0007669"/>
    <property type="project" value="InterPro"/>
</dbReference>
<reference evidence="2" key="1">
    <citation type="submission" date="2023-06" db="EMBL/GenBank/DDBJ databases">
        <title>Survivors Of The Sea: Transcriptome response of Skeletonema marinoi to long-term dormancy.</title>
        <authorList>
            <person name="Pinder M.I.M."/>
            <person name="Kourtchenko O."/>
            <person name="Robertson E.K."/>
            <person name="Larsson T."/>
            <person name="Maumus F."/>
            <person name="Osuna-Cruz C.M."/>
            <person name="Vancaester E."/>
            <person name="Stenow R."/>
            <person name="Vandepoele K."/>
            <person name="Ploug H."/>
            <person name="Bruchert V."/>
            <person name="Godhe A."/>
            <person name="Topel M."/>
        </authorList>
    </citation>
    <scope>NUCLEOTIDE SEQUENCE</scope>
    <source>
        <strain evidence="2">R05AC</strain>
    </source>
</reference>
<dbReference type="PANTHER" id="PTHR12994">
    <property type="entry name" value="SECERNIN"/>
    <property type="match status" value="1"/>
</dbReference>
<evidence type="ECO:0000313" key="2">
    <source>
        <dbReference type="EMBL" id="KAK1743137.1"/>
    </source>
</evidence>
<keyword evidence="2" id="KW-0645">Protease</keyword>
<keyword evidence="3" id="KW-1185">Reference proteome</keyword>
<sequence>MATSLRMLSTSTSIQHHLAIPPPRSCDTFVFVGATSSSGTLFGKNSDRPSDENHEVIRIPSCAHYDKGDYVECTFISIPQAQETLDCILSKPCWMWGCEMGANSFGVVGGNEAVSTLLADELLSPDDGSPTKRLLGMDLLRLSLERGKSSKHALDICIELLEEFGQGGPCCKEDSDWTYENSFLFADAKEAYVLETAGISHWAWERINAGEYRNISNGISIRSNWGALSKDIQSICKENGWWDGNAKFDWKRAVGAGGRAHSNLEACGREASGKIHLEALAAKSKTLQSPPNARWYVEQMALILRDEDSGICFRDLTGFCSTGSQISWLPKSSNVDDHSHFFTAASDPILAKYKRFTFADTIRSEKDDHDSNELWNIWRSIAQQKLRLTGDTLDMLSSIENDALAELDIQRKNTQNKSLSFADTVRKEIDLLQKK</sequence>
<comment type="similarity">
    <text evidence="1">Belongs to the peptidase C69 family. Secernin subfamily.</text>
</comment>
<dbReference type="Proteomes" id="UP001224775">
    <property type="component" value="Unassembled WGS sequence"/>
</dbReference>
<organism evidence="2 3">
    <name type="scientific">Skeletonema marinoi</name>
    <dbReference type="NCBI Taxonomy" id="267567"/>
    <lineage>
        <taxon>Eukaryota</taxon>
        <taxon>Sar</taxon>
        <taxon>Stramenopiles</taxon>
        <taxon>Ochrophyta</taxon>
        <taxon>Bacillariophyta</taxon>
        <taxon>Coscinodiscophyceae</taxon>
        <taxon>Thalassiosirophycidae</taxon>
        <taxon>Thalassiosirales</taxon>
        <taxon>Skeletonemataceae</taxon>
        <taxon>Skeletonema</taxon>
        <taxon>Skeletonema marinoi-dohrnii complex</taxon>
    </lineage>
</organism>
<name>A0AAD8YCW4_9STRA</name>
<evidence type="ECO:0000313" key="3">
    <source>
        <dbReference type="Proteomes" id="UP001224775"/>
    </source>
</evidence>
<gene>
    <name evidence="2" type="ORF">QTG54_005758</name>
</gene>
<dbReference type="GO" id="GO:0016805">
    <property type="term" value="F:dipeptidase activity"/>
    <property type="evidence" value="ECO:0007669"/>
    <property type="project" value="UniProtKB-KW"/>
</dbReference>
<dbReference type="PANTHER" id="PTHR12994:SF17">
    <property type="entry name" value="LD30995P"/>
    <property type="match status" value="1"/>
</dbReference>
<dbReference type="EMBL" id="JATAAI010000009">
    <property type="protein sequence ID" value="KAK1743137.1"/>
    <property type="molecule type" value="Genomic_DNA"/>
</dbReference>
<dbReference type="GO" id="GO:0070004">
    <property type="term" value="F:cysteine-type exopeptidase activity"/>
    <property type="evidence" value="ECO:0007669"/>
    <property type="project" value="InterPro"/>
</dbReference>